<dbReference type="PRINTS" id="PR00455">
    <property type="entry name" value="HTHTETR"/>
</dbReference>
<feature type="DNA-binding region" description="H-T-H motif" evidence="2">
    <location>
        <begin position="42"/>
        <end position="61"/>
    </location>
</feature>
<feature type="domain" description="HTH tetR-type" evidence="3">
    <location>
        <begin position="19"/>
        <end position="79"/>
    </location>
</feature>
<dbReference type="InterPro" id="IPR009057">
    <property type="entry name" value="Homeodomain-like_sf"/>
</dbReference>
<dbReference type="InterPro" id="IPR050109">
    <property type="entry name" value="HTH-type_TetR-like_transc_reg"/>
</dbReference>
<name>A0A8G1EBZ3_9RHOB</name>
<evidence type="ECO:0000313" key="4">
    <source>
        <dbReference type="EMBL" id="QYZ70120.1"/>
    </source>
</evidence>
<dbReference type="Proteomes" id="UP000826300">
    <property type="component" value="Chromosome"/>
</dbReference>
<keyword evidence="5" id="KW-1185">Reference proteome</keyword>
<dbReference type="PANTHER" id="PTHR30055:SF148">
    <property type="entry name" value="TETR-FAMILY TRANSCRIPTIONAL REGULATOR"/>
    <property type="match status" value="1"/>
</dbReference>
<protein>
    <submittedName>
        <fullName evidence="4">TetR/AcrR family transcriptional regulator</fullName>
    </submittedName>
</protein>
<dbReference type="PROSITE" id="PS50977">
    <property type="entry name" value="HTH_TETR_2"/>
    <property type="match status" value="1"/>
</dbReference>
<gene>
    <name evidence="4" type="ORF">JO391_00870</name>
</gene>
<organism evidence="4 5">
    <name type="scientific">Neotabrizicola shimadae</name>
    <dbReference type="NCBI Taxonomy" id="2807096"/>
    <lineage>
        <taxon>Bacteria</taxon>
        <taxon>Pseudomonadati</taxon>
        <taxon>Pseudomonadota</taxon>
        <taxon>Alphaproteobacteria</taxon>
        <taxon>Rhodobacterales</taxon>
        <taxon>Paracoccaceae</taxon>
        <taxon>Neotabrizicola</taxon>
    </lineage>
</organism>
<reference evidence="4" key="1">
    <citation type="submission" date="2021-02" db="EMBL/GenBank/DDBJ databases">
        <title>Rhodobacter shimadae sp. nov., an aerobic anoxygenic phototrophic bacterium isolated from a hot spring.</title>
        <authorList>
            <person name="Muramatsu S."/>
            <person name="Haruta S."/>
            <person name="Hirose S."/>
            <person name="Hanada S."/>
        </authorList>
    </citation>
    <scope>NUCLEOTIDE SEQUENCE</scope>
    <source>
        <strain evidence="4">N10</strain>
    </source>
</reference>
<sequence length="216" mass="23311">MTNRSRRSYKSDLRAAQAGATRQAILDAAARIVISGGWQGATIAAIAREAGVSKETVYAVFGTKVALIGEMVTSRVAEGAPGPHFLDSERPALIRAETDPARQIALWAAYLSEILERVAPVLAVVRSAAESEPEMAELYRRLHAGRRANLGRVAEAICRLDGLRDGLGVEEVTELLWQLASPELYGLMTGLGGYSRERHAGWLAQMLTMALLAERG</sequence>
<dbReference type="SUPFAM" id="SSF46689">
    <property type="entry name" value="Homeodomain-like"/>
    <property type="match status" value="1"/>
</dbReference>
<proteinExistence type="predicted"/>
<dbReference type="KEGG" id="nsm:JO391_00870"/>
<evidence type="ECO:0000313" key="5">
    <source>
        <dbReference type="Proteomes" id="UP000826300"/>
    </source>
</evidence>
<dbReference type="PANTHER" id="PTHR30055">
    <property type="entry name" value="HTH-TYPE TRANSCRIPTIONAL REGULATOR RUTR"/>
    <property type="match status" value="1"/>
</dbReference>
<dbReference type="Pfam" id="PF00440">
    <property type="entry name" value="TetR_N"/>
    <property type="match status" value="1"/>
</dbReference>
<dbReference type="GO" id="GO:0000976">
    <property type="term" value="F:transcription cis-regulatory region binding"/>
    <property type="evidence" value="ECO:0007669"/>
    <property type="project" value="TreeGrafter"/>
</dbReference>
<dbReference type="Gene3D" id="1.10.357.10">
    <property type="entry name" value="Tetracycline Repressor, domain 2"/>
    <property type="match status" value="1"/>
</dbReference>
<dbReference type="AlphaFoldDB" id="A0A8G1EBZ3"/>
<evidence type="ECO:0000256" key="1">
    <source>
        <dbReference type="ARBA" id="ARBA00023125"/>
    </source>
</evidence>
<dbReference type="EMBL" id="CP069370">
    <property type="protein sequence ID" value="QYZ70120.1"/>
    <property type="molecule type" value="Genomic_DNA"/>
</dbReference>
<keyword evidence="1 2" id="KW-0238">DNA-binding</keyword>
<dbReference type="GO" id="GO:0003700">
    <property type="term" value="F:DNA-binding transcription factor activity"/>
    <property type="evidence" value="ECO:0007669"/>
    <property type="project" value="TreeGrafter"/>
</dbReference>
<dbReference type="InterPro" id="IPR001647">
    <property type="entry name" value="HTH_TetR"/>
</dbReference>
<evidence type="ECO:0000256" key="2">
    <source>
        <dbReference type="PROSITE-ProRule" id="PRU00335"/>
    </source>
</evidence>
<evidence type="ECO:0000259" key="3">
    <source>
        <dbReference type="PROSITE" id="PS50977"/>
    </source>
</evidence>
<dbReference type="RefSeq" id="WP_220662336.1">
    <property type="nucleotide sequence ID" value="NZ_CP069370.1"/>
</dbReference>
<accession>A0A8G1EBZ3</accession>